<proteinExistence type="predicted"/>
<gene>
    <name evidence="1" type="ORF">P3X46_010829</name>
</gene>
<evidence type="ECO:0008006" key="3">
    <source>
        <dbReference type="Google" id="ProtNLM"/>
    </source>
</evidence>
<protein>
    <recommendedName>
        <fullName evidence="3">Rx N-terminal domain-containing protein</fullName>
    </recommendedName>
</protein>
<reference evidence="1" key="1">
    <citation type="journal article" date="2023" name="Plant Biotechnol. J.">
        <title>Chromosome-level wild Hevea brasiliensis genome provides new tools for genomic-assisted breeding and valuable loci to elevate rubber yield.</title>
        <authorList>
            <person name="Cheng H."/>
            <person name="Song X."/>
            <person name="Hu Y."/>
            <person name="Wu T."/>
            <person name="Yang Q."/>
            <person name="An Z."/>
            <person name="Feng S."/>
            <person name="Deng Z."/>
            <person name="Wu W."/>
            <person name="Zeng X."/>
            <person name="Tu M."/>
            <person name="Wang X."/>
            <person name="Huang H."/>
        </authorList>
    </citation>
    <scope>NUCLEOTIDE SEQUENCE</scope>
    <source>
        <strain evidence="1">MT/VB/25A 57/8</strain>
    </source>
</reference>
<evidence type="ECO:0000313" key="2">
    <source>
        <dbReference type="Proteomes" id="UP001174677"/>
    </source>
</evidence>
<organism evidence="1 2">
    <name type="scientific">Hevea brasiliensis</name>
    <name type="common">Para rubber tree</name>
    <name type="synonym">Siphonia brasiliensis</name>
    <dbReference type="NCBI Taxonomy" id="3981"/>
    <lineage>
        <taxon>Eukaryota</taxon>
        <taxon>Viridiplantae</taxon>
        <taxon>Streptophyta</taxon>
        <taxon>Embryophyta</taxon>
        <taxon>Tracheophyta</taxon>
        <taxon>Spermatophyta</taxon>
        <taxon>Magnoliopsida</taxon>
        <taxon>eudicotyledons</taxon>
        <taxon>Gunneridae</taxon>
        <taxon>Pentapetalae</taxon>
        <taxon>rosids</taxon>
        <taxon>fabids</taxon>
        <taxon>Malpighiales</taxon>
        <taxon>Euphorbiaceae</taxon>
        <taxon>Crotonoideae</taxon>
        <taxon>Micrandreae</taxon>
        <taxon>Hevea</taxon>
    </lineage>
</organism>
<comment type="caution">
    <text evidence="1">The sequence shown here is derived from an EMBL/GenBank/DDBJ whole genome shotgun (WGS) entry which is preliminary data.</text>
</comment>
<keyword evidence="2" id="KW-1185">Reference proteome</keyword>
<evidence type="ECO:0000313" key="1">
    <source>
        <dbReference type="EMBL" id="KAJ9178994.1"/>
    </source>
</evidence>
<dbReference type="Proteomes" id="UP001174677">
    <property type="component" value="Chromosome 6"/>
</dbReference>
<dbReference type="EMBL" id="JARPOI010000006">
    <property type="protein sequence ID" value="KAJ9178994.1"/>
    <property type="molecule type" value="Genomic_DNA"/>
</dbReference>
<name>A0ABQ9MFA3_HEVBR</name>
<sequence>MEAAAVQATVPAIGEVIKLSFCFVCSRGDYFAELEDNLGTLRNEVVRLLDLLEHVLSRIRRENGPRMQKRYQVEDWLNRVDVFQTETVQIIADAEEEIQEKCIRFFCPKNCCSCNRVGIRVTNKLENVKELLRDGNFTDVVESNPDAENNLVNTVTEFFLQSTQRVIRIFGLRATDEIQV</sequence>
<accession>A0ABQ9MFA3</accession>